<accession>A0ABD0KHG6</accession>
<evidence type="ECO:0000313" key="1">
    <source>
        <dbReference type="EMBL" id="KAK7486511.1"/>
    </source>
</evidence>
<dbReference type="AlphaFoldDB" id="A0ABD0KHG6"/>
<gene>
    <name evidence="1" type="ORF">BaRGS_00022177</name>
</gene>
<proteinExistence type="predicted"/>
<reference evidence="1 2" key="1">
    <citation type="journal article" date="2023" name="Sci. Data">
        <title>Genome assembly of the Korean intertidal mud-creeper Batillaria attramentaria.</title>
        <authorList>
            <person name="Patra A.K."/>
            <person name="Ho P.T."/>
            <person name="Jun S."/>
            <person name="Lee S.J."/>
            <person name="Kim Y."/>
            <person name="Won Y.J."/>
        </authorList>
    </citation>
    <scope>NUCLEOTIDE SEQUENCE [LARGE SCALE GENOMIC DNA]</scope>
    <source>
        <strain evidence="1">Wonlab-2016</strain>
    </source>
</reference>
<comment type="caution">
    <text evidence="1">The sequence shown here is derived from an EMBL/GenBank/DDBJ whole genome shotgun (WGS) entry which is preliminary data.</text>
</comment>
<name>A0ABD0KHG6_9CAEN</name>
<sequence>MGEKGKRVQGGSQVEVCRRLDRNTCDTLEKQSGTKRPTKLQTCYWQSACSVHTTGVIPLFPKKIANYTTALQIVCIRRKLLALFPNRIPNYKQLYVATAVAVQFQFGNAGLETVLTDWLTSGE</sequence>
<dbReference type="EMBL" id="JACVVK020000177">
    <property type="protein sequence ID" value="KAK7486511.1"/>
    <property type="molecule type" value="Genomic_DNA"/>
</dbReference>
<organism evidence="1 2">
    <name type="scientific">Batillaria attramentaria</name>
    <dbReference type="NCBI Taxonomy" id="370345"/>
    <lineage>
        <taxon>Eukaryota</taxon>
        <taxon>Metazoa</taxon>
        <taxon>Spiralia</taxon>
        <taxon>Lophotrochozoa</taxon>
        <taxon>Mollusca</taxon>
        <taxon>Gastropoda</taxon>
        <taxon>Caenogastropoda</taxon>
        <taxon>Sorbeoconcha</taxon>
        <taxon>Cerithioidea</taxon>
        <taxon>Batillariidae</taxon>
        <taxon>Batillaria</taxon>
    </lineage>
</organism>
<evidence type="ECO:0000313" key="2">
    <source>
        <dbReference type="Proteomes" id="UP001519460"/>
    </source>
</evidence>
<dbReference type="Proteomes" id="UP001519460">
    <property type="component" value="Unassembled WGS sequence"/>
</dbReference>
<protein>
    <submittedName>
        <fullName evidence="1">Uncharacterized protein</fullName>
    </submittedName>
</protein>
<keyword evidence="2" id="KW-1185">Reference proteome</keyword>